<feature type="binding site" evidence="8">
    <location>
        <position position="99"/>
    </location>
    <ligand>
        <name>ATP</name>
        <dbReference type="ChEBI" id="CHEBI:30616"/>
    </ligand>
</feature>
<dbReference type="PROSITE" id="PS00108">
    <property type="entry name" value="PROTEIN_KINASE_ST"/>
    <property type="match status" value="1"/>
</dbReference>
<dbReference type="PROSITE" id="PS50011">
    <property type="entry name" value="PROTEIN_KINASE_DOM"/>
    <property type="match status" value="1"/>
</dbReference>
<dbReference type="GO" id="GO:0005524">
    <property type="term" value="F:ATP binding"/>
    <property type="evidence" value="ECO:0007669"/>
    <property type="project" value="UniProtKB-UniRule"/>
</dbReference>
<dbReference type="PANTHER" id="PTHR48013">
    <property type="entry name" value="DUAL SPECIFICITY MITOGEN-ACTIVATED PROTEIN KINASE KINASE 5-RELATED"/>
    <property type="match status" value="1"/>
</dbReference>
<dbReference type="OMA" id="QMTLTEP"/>
<dbReference type="EnsemblPlants" id="Kaladp0046s0065.1.v1.1">
    <property type="protein sequence ID" value="Kaladp0046s0065.1.v1.1"/>
    <property type="gene ID" value="Kaladp0046s0065.v1.1"/>
</dbReference>
<dbReference type="Gramene" id="Kaladp0046s0065.3.v1.1">
    <property type="protein sequence ID" value="Kaladp0046s0065.3.v1.1"/>
    <property type="gene ID" value="Kaladp0046s0065.v1.1"/>
</dbReference>
<dbReference type="CDD" id="cd06623">
    <property type="entry name" value="PKc_MAPKK_plant_like"/>
    <property type="match status" value="1"/>
</dbReference>
<dbReference type="Proteomes" id="UP000594263">
    <property type="component" value="Unplaced"/>
</dbReference>
<evidence type="ECO:0000256" key="4">
    <source>
        <dbReference type="ARBA" id="ARBA00022777"/>
    </source>
</evidence>
<evidence type="ECO:0000313" key="11">
    <source>
        <dbReference type="EnsemblPlants" id="Kaladp0046s0065.1.v1.1"/>
    </source>
</evidence>
<dbReference type="FunFam" id="1.10.510.10:FF:000285">
    <property type="entry name" value="Mitogen-activated protein kinase kinase 6"/>
    <property type="match status" value="1"/>
</dbReference>
<dbReference type="InterPro" id="IPR011009">
    <property type="entry name" value="Kinase-like_dom_sf"/>
</dbReference>
<dbReference type="GO" id="GO:0004708">
    <property type="term" value="F:MAP kinase kinase activity"/>
    <property type="evidence" value="ECO:0007669"/>
    <property type="project" value="UniProtKB-EC"/>
</dbReference>
<keyword evidence="2" id="KW-0808">Transferase</keyword>
<accession>A0A7N0TVJ4</accession>
<evidence type="ECO:0000256" key="6">
    <source>
        <dbReference type="ARBA" id="ARBA00038035"/>
    </source>
</evidence>
<feature type="domain" description="Protein kinase" evidence="10">
    <location>
        <begin position="70"/>
        <end position="330"/>
    </location>
</feature>
<dbReference type="Gramene" id="Kaladp0046s0065.2.v1.1">
    <property type="protein sequence ID" value="Kaladp0046s0065.2.v1.1"/>
    <property type="gene ID" value="Kaladp0046s0065.v1.1"/>
</dbReference>
<evidence type="ECO:0000259" key="10">
    <source>
        <dbReference type="PROSITE" id="PS50011"/>
    </source>
</evidence>
<reference evidence="11" key="1">
    <citation type="submission" date="2021-01" db="UniProtKB">
        <authorList>
            <consortium name="EnsemblPlants"/>
        </authorList>
    </citation>
    <scope>IDENTIFICATION</scope>
</reference>
<dbReference type="FunFam" id="3.30.200.20:FF:000265">
    <property type="entry name" value="Mitogen-activated protein kinase kinase 6"/>
    <property type="match status" value="1"/>
</dbReference>
<organism evidence="11 12">
    <name type="scientific">Kalanchoe fedtschenkoi</name>
    <name type="common">Lavender scallops</name>
    <name type="synonym">South American air plant</name>
    <dbReference type="NCBI Taxonomy" id="63787"/>
    <lineage>
        <taxon>Eukaryota</taxon>
        <taxon>Viridiplantae</taxon>
        <taxon>Streptophyta</taxon>
        <taxon>Embryophyta</taxon>
        <taxon>Tracheophyta</taxon>
        <taxon>Spermatophyta</taxon>
        <taxon>Magnoliopsida</taxon>
        <taxon>eudicotyledons</taxon>
        <taxon>Gunneridae</taxon>
        <taxon>Pentapetalae</taxon>
        <taxon>Saxifragales</taxon>
        <taxon>Crassulaceae</taxon>
        <taxon>Kalanchoe</taxon>
    </lineage>
</organism>
<keyword evidence="1 9" id="KW-0723">Serine/threonine-protein kinase</keyword>
<dbReference type="Gene3D" id="1.10.510.10">
    <property type="entry name" value="Transferase(Phosphotransferase) domain 1"/>
    <property type="match status" value="1"/>
</dbReference>
<dbReference type="EnsemblPlants" id="Kaladp0046s0065.2.v1.1">
    <property type="protein sequence ID" value="Kaladp0046s0065.2.v1.1"/>
    <property type="gene ID" value="Kaladp0046s0065.v1.1"/>
</dbReference>
<evidence type="ECO:0000256" key="9">
    <source>
        <dbReference type="RuleBase" id="RU000304"/>
    </source>
</evidence>
<keyword evidence="3 8" id="KW-0547">Nucleotide-binding</keyword>
<dbReference type="Pfam" id="PF00069">
    <property type="entry name" value="Pkinase"/>
    <property type="match status" value="1"/>
</dbReference>
<dbReference type="GO" id="GO:0004674">
    <property type="term" value="F:protein serine/threonine kinase activity"/>
    <property type="evidence" value="ECO:0007669"/>
    <property type="project" value="UniProtKB-KW"/>
</dbReference>
<dbReference type="PROSITE" id="PS00107">
    <property type="entry name" value="PROTEIN_KINASE_ATP"/>
    <property type="match status" value="1"/>
</dbReference>
<dbReference type="SMART" id="SM00220">
    <property type="entry name" value="S_TKc"/>
    <property type="match status" value="1"/>
</dbReference>
<evidence type="ECO:0000256" key="8">
    <source>
        <dbReference type="PROSITE-ProRule" id="PRU10141"/>
    </source>
</evidence>
<dbReference type="InterPro" id="IPR000719">
    <property type="entry name" value="Prot_kinase_dom"/>
</dbReference>
<protein>
    <recommendedName>
        <fullName evidence="7">mitogen-activated protein kinase kinase</fullName>
        <ecNumber evidence="7">2.7.12.2</ecNumber>
    </recommendedName>
</protein>
<evidence type="ECO:0000256" key="3">
    <source>
        <dbReference type="ARBA" id="ARBA00022741"/>
    </source>
</evidence>
<evidence type="ECO:0000256" key="2">
    <source>
        <dbReference type="ARBA" id="ARBA00022679"/>
    </source>
</evidence>
<keyword evidence="5 8" id="KW-0067">ATP-binding</keyword>
<dbReference type="PANTHER" id="PTHR48013:SF32">
    <property type="entry name" value="MITOGEN-ACTIVATED PROTEIN KINASE KINASE 2-LIKE"/>
    <property type="match status" value="1"/>
</dbReference>
<evidence type="ECO:0000256" key="5">
    <source>
        <dbReference type="ARBA" id="ARBA00022840"/>
    </source>
</evidence>
<dbReference type="InterPro" id="IPR008271">
    <property type="entry name" value="Ser/Thr_kinase_AS"/>
</dbReference>
<comment type="similarity">
    <text evidence="6">Belongs to the protein kinase superfamily. STE Ser/Thr protein kinase family. MAP kinase kinase subfamily.</text>
</comment>
<keyword evidence="4" id="KW-0418">Kinase</keyword>
<name>A0A7N0TVJ4_KALFE</name>
<evidence type="ECO:0000313" key="12">
    <source>
        <dbReference type="Proteomes" id="UP000594263"/>
    </source>
</evidence>
<dbReference type="EC" id="2.7.12.2" evidence="7"/>
<dbReference type="SUPFAM" id="SSF56112">
    <property type="entry name" value="Protein kinase-like (PK-like)"/>
    <property type="match status" value="1"/>
</dbReference>
<dbReference type="EnsemblPlants" id="Kaladp0046s0065.3.v1.1">
    <property type="protein sequence ID" value="Kaladp0046s0065.3.v1.1"/>
    <property type="gene ID" value="Kaladp0046s0065.v1.1"/>
</dbReference>
<evidence type="ECO:0000256" key="7">
    <source>
        <dbReference type="ARBA" id="ARBA00038999"/>
    </source>
</evidence>
<keyword evidence="12" id="KW-1185">Reference proteome</keyword>
<dbReference type="GO" id="GO:0051707">
    <property type="term" value="P:response to other organism"/>
    <property type="evidence" value="ECO:0007669"/>
    <property type="project" value="UniProtKB-ARBA"/>
</dbReference>
<evidence type="ECO:0000256" key="1">
    <source>
        <dbReference type="ARBA" id="ARBA00022527"/>
    </source>
</evidence>
<sequence>MKKGGLNLNLKLSLPPPDEISVRNFLTQSGTFMDGDLLVNSRGVRIVSQDASEMPPLINPSDDQLSLADLDSVKVIGKGNGGIVQLVQHKWTGQFFALKVIQMNIEESARRQIAQELKINQLSQCPYVVVCYQSFYENGAISIILEYMDGGSLLDFLKKVKTIPEPYLAAMCKQVLQGLIYLHHERHIIHRDLKPSNLLINHRGEVKITDFGVSAVLTNTSGQANTFVGTYNYMAPERICGGQYGYKSDIWCLGLLLLESATGHFPYVPPDQGEGWVNFYELMEAIVDKPPPAAPTDEFSPEFCSFISACLQKDPNARLSARDLLTHPFITIYEDLNVDLASYFMEAGSPLATL</sequence>
<dbReference type="AlphaFoldDB" id="A0A7N0TVJ4"/>
<dbReference type="InterPro" id="IPR017441">
    <property type="entry name" value="Protein_kinase_ATP_BS"/>
</dbReference>
<proteinExistence type="inferred from homology"/>
<dbReference type="Gramene" id="Kaladp0046s0065.1.v1.1">
    <property type="protein sequence ID" value="Kaladp0046s0065.1.v1.1"/>
    <property type="gene ID" value="Kaladp0046s0065.v1.1"/>
</dbReference>
<dbReference type="Gene3D" id="3.30.200.20">
    <property type="entry name" value="Phosphorylase Kinase, domain 1"/>
    <property type="match status" value="1"/>
</dbReference>